<dbReference type="RefSeq" id="WP_036213738.1">
    <property type="nucleotide sequence ID" value="NZ_AVPT01000051.1"/>
</dbReference>
<reference evidence="3 4" key="1">
    <citation type="journal article" date="2015" name="Stand. Genomic Sci.">
        <title>Genomic information of the arsenic-resistant bacterium Lysobacter arseniciresistens type strain ZS79(T) and comparison of Lysobacter draft genomes.</title>
        <authorList>
            <person name="Liu L."/>
            <person name="Zhang S."/>
            <person name="Luo M."/>
            <person name="Wang G."/>
        </authorList>
    </citation>
    <scope>NUCLEOTIDE SEQUENCE [LARGE SCALE GENOMIC DNA]</scope>
    <source>
        <strain evidence="3 4">ZS79</strain>
    </source>
</reference>
<accession>A0A0A0ESU5</accession>
<protein>
    <recommendedName>
        <fullName evidence="5">Beta-ketoacyl synthase N-terminal domain-containing protein</fullName>
    </recommendedName>
</protein>
<sequence length="488" mass="50238">MSGRAVLRTAALAAGVLLACWVTVVLHWRGAGIEPTAGHIVLYLVLLPLAVLALVLLLRLAWRRFRGARAAAPPVAGIAATADGEAPVDSGPQPDRVLHLLAGAVWLRAGDQPLAVAQALAQPQRPPLHATLKDALGLPVLAAEVADADPAMIVPALESVLAAAGTHEPVERLFGEEALRALALLDPVAEELLYTALPAPSDNDVAEPEHGGLHPHAMHHSRSARAAAPGPRAPVLQVRVLLPAQWPVQARTACVDWLQRKALAIGFDAGALTVEAMPVASAAEAWRLLDPATGVVHDDGDRHLLLAAHSLVGEAAIARLDAARELLADGHPEGRIPGEGAAGVLLSAAAPTIPADIPTIRLHRVLHARAGHGRAASREAATLLQAALDTAGHAVDDIALVFSDADHRPSRAIEVAGAIAAALPQIEPVDHARHLGLACGDLGAVAPLALLATAAAQARADHTPVLALSMADRAARSAFVLSPQPAPA</sequence>
<proteinExistence type="predicted"/>
<feature type="transmembrane region" description="Helical" evidence="2">
    <location>
        <begin position="7"/>
        <end position="28"/>
    </location>
</feature>
<keyword evidence="2" id="KW-0472">Membrane</keyword>
<evidence type="ECO:0000313" key="4">
    <source>
        <dbReference type="Proteomes" id="UP000029989"/>
    </source>
</evidence>
<feature type="region of interest" description="Disordered" evidence="1">
    <location>
        <begin position="201"/>
        <end position="229"/>
    </location>
</feature>
<dbReference type="AlphaFoldDB" id="A0A0A0ESU5"/>
<evidence type="ECO:0008006" key="5">
    <source>
        <dbReference type="Google" id="ProtNLM"/>
    </source>
</evidence>
<dbReference type="PROSITE" id="PS51257">
    <property type="entry name" value="PROKAR_LIPOPROTEIN"/>
    <property type="match status" value="1"/>
</dbReference>
<dbReference type="Proteomes" id="UP000029989">
    <property type="component" value="Unassembled WGS sequence"/>
</dbReference>
<feature type="non-terminal residue" evidence="3">
    <location>
        <position position="488"/>
    </location>
</feature>
<evidence type="ECO:0000313" key="3">
    <source>
        <dbReference type="EMBL" id="KGM53203.1"/>
    </source>
</evidence>
<keyword evidence="2" id="KW-0812">Transmembrane</keyword>
<feature type="transmembrane region" description="Helical" evidence="2">
    <location>
        <begin position="40"/>
        <end position="62"/>
    </location>
</feature>
<evidence type="ECO:0000256" key="1">
    <source>
        <dbReference type="SAM" id="MobiDB-lite"/>
    </source>
</evidence>
<dbReference type="OrthoDB" id="6035925at2"/>
<keyword evidence="2" id="KW-1133">Transmembrane helix</keyword>
<name>A0A0A0ESU5_9GAMM</name>
<dbReference type="EMBL" id="AVPT01000051">
    <property type="protein sequence ID" value="KGM53203.1"/>
    <property type="molecule type" value="Genomic_DNA"/>
</dbReference>
<evidence type="ECO:0000256" key="2">
    <source>
        <dbReference type="SAM" id="Phobius"/>
    </source>
</evidence>
<keyword evidence="4" id="KW-1185">Reference proteome</keyword>
<dbReference type="STRING" id="913325.N799_10980"/>
<dbReference type="eggNOG" id="COG0304">
    <property type="taxonomic scope" value="Bacteria"/>
</dbReference>
<organism evidence="3 4">
    <name type="scientific">Lysobacter arseniciresistens ZS79</name>
    <dbReference type="NCBI Taxonomy" id="913325"/>
    <lineage>
        <taxon>Bacteria</taxon>
        <taxon>Pseudomonadati</taxon>
        <taxon>Pseudomonadota</taxon>
        <taxon>Gammaproteobacteria</taxon>
        <taxon>Lysobacterales</taxon>
        <taxon>Lysobacteraceae</taxon>
        <taxon>Novilysobacter</taxon>
    </lineage>
</organism>
<comment type="caution">
    <text evidence="3">The sequence shown here is derived from an EMBL/GenBank/DDBJ whole genome shotgun (WGS) entry which is preliminary data.</text>
</comment>
<gene>
    <name evidence="3" type="ORF">N799_10980</name>
</gene>